<dbReference type="EMBL" id="MJAO01000002">
    <property type="protein sequence ID" value="OKB68440.1"/>
    <property type="molecule type" value="Genomic_DNA"/>
</dbReference>
<protein>
    <submittedName>
        <fullName evidence="7">Transcriptional regulator</fullName>
    </submittedName>
</protein>
<evidence type="ECO:0000313" key="8">
    <source>
        <dbReference type="Proteomes" id="UP000185770"/>
    </source>
</evidence>
<comment type="caution">
    <text evidence="7">The sequence shown here is derived from an EMBL/GenBank/DDBJ whole genome shotgun (WGS) entry which is preliminary data.</text>
</comment>
<evidence type="ECO:0000256" key="2">
    <source>
        <dbReference type="ARBA" id="ARBA00022491"/>
    </source>
</evidence>
<dbReference type="PANTHER" id="PTHR30537:SF1">
    <property type="entry name" value="HTH-TYPE TRANSCRIPTIONAL REGULATOR PGRR"/>
    <property type="match status" value="1"/>
</dbReference>
<proteinExistence type="inferred from homology"/>
<dbReference type="GO" id="GO:0006351">
    <property type="term" value="P:DNA-templated transcription"/>
    <property type="evidence" value="ECO:0007669"/>
    <property type="project" value="TreeGrafter"/>
</dbReference>
<evidence type="ECO:0000256" key="4">
    <source>
        <dbReference type="ARBA" id="ARBA00023125"/>
    </source>
</evidence>
<dbReference type="InterPro" id="IPR000847">
    <property type="entry name" value="LysR_HTH_N"/>
</dbReference>
<dbReference type="FunFam" id="1.10.10.10:FF:000001">
    <property type="entry name" value="LysR family transcriptional regulator"/>
    <property type="match status" value="1"/>
</dbReference>
<dbReference type="Pfam" id="PF03466">
    <property type="entry name" value="LysR_substrate"/>
    <property type="match status" value="1"/>
</dbReference>
<dbReference type="InterPro" id="IPR005119">
    <property type="entry name" value="LysR_subst-bd"/>
</dbReference>
<dbReference type="Proteomes" id="UP000185770">
    <property type="component" value="Unassembled WGS sequence"/>
</dbReference>
<evidence type="ECO:0000256" key="5">
    <source>
        <dbReference type="ARBA" id="ARBA00023163"/>
    </source>
</evidence>
<evidence type="ECO:0000256" key="3">
    <source>
        <dbReference type="ARBA" id="ARBA00023015"/>
    </source>
</evidence>
<reference evidence="7 8" key="1">
    <citation type="submission" date="2016-09" db="EMBL/GenBank/DDBJ databases">
        <title>Serratia marcescens MSU-97 and epiphytic antimycotic-producing bacteria.</title>
        <authorList>
            <person name="Matilla M.A."/>
        </authorList>
    </citation>
    <scope>NUCLEOTIDE SEQUENCE [LARGE SCALE GENOMIC DNA]</scope>
    <source>
        <strain evidence="7 8">MSU-97</strain>
    </source>
</reference>
<dbReference type="InterPro" id="IPR036390">
    <property type="entry name" value="WH_DNA-bd_sf"/>
</dbReference>
<dbReference type="Gene3D" id="1.10.10.10">
    <property type="entry name" value="Winged helix-like DNA-binding domain superfamily/Winged helix DNA-binding domain"/>
    <property type="match status" value="1"/>
</dbReference>
<name>A0A1Q4P5N1_SERMA</name>
<evidence type="ECO:0000259" key="6">
    <source>
        <dbReference type="PROSITE" id="PS50931"/>
    </source>
</evidence>
<dbReference type="GO" id="GO:0043565">
    <property type="term" value="F:sequence-specific DNA binding"/>
    <property type="evidence" value="ECO:0007669"/>
    <property type="project" value="TreeGrafter"/>
</dbReference>
<organism evidence="7 8">
    <name type="scientific">Serratia marcescens</name>
    <dbReference type="NCBI Taxonomy" id="615"/>
    <lineage>
        <taxon>Bacteria</taxon>
        <taxon>Pseudomonadati</taxon>
        <taxon>Pseudomonadota</taxon>
        <taxon>Gammaproteobacteria</taxon>
        <taxon>Enterobacterales</taxon>
        <taxon>Yersiniaceae</taxon>
        <taxon>Serratia</taxon>
    </lineage>
</organism>
<accession>A0A1Q4P5N1</accession>
<keyword evidence="2" id="KW-0678">Repressor</keyword>
<keyword evidence="5" id="KW-0804">Transcription</keyword>
<comment type="similarity">
    <text evidence="1">Belongs to the LysR transcriptional regulatory family.</text>
</comment>
<dbReference type="AlphaFoldDB" id="A0A1Q4P5N1"/>
<dbReference type="Pfam" id="PF00126">
    <property type="entry name" value="HTH_1"/>
    <property type="match status" value="1"/>
</dbReference>
<keyword evidence="3" id="KW-0805">Transcription regulation</keyword>
<keyword evidence="4" id="KW-0238">DNA-binding</keyword>
<dbReference type="Gene3D" id="3.40.190.290">
    <property type="match status" value="1"/>
</dbReference>
<gene>
    <name evidence="7" type="ORF">BHU62_02960</name>
</gene>
<dbReference type="PROSITE" id="PS50931">
    <property type="entry name" value="HTH_LYSR"/>
    <property type="match status" value="1"/>
</dbReference>
<dbReference type="PANTHER" id="PTHR30537">
    <property type="entry name" value="HTH-TYPE TRANSCRIPTIONAL REGULATOR"/>
    <property type="match status" value="1"/>
</dbReference>
<dbReference type="InterPro" id="IPR058163">
    <property type="entry name" value="LysR-type_TF_proteobact-type"/>
</dbReference>
<dbReference type="SUPFAM" id="SSF53850">
    <property type="entry name" value="Periplasmic binding protein-like II"/>
    <property type="match status" value="1"/>
</dbReference>
<feature type="domain" description="HTH lysR-type" evidence="6">
    <location>
        <begin position="17"/>
        <end position="66"/>
    </location>
</feature>
<dbReference type="SUPFAM" id="SSF46785">
    <property type="entry name" value="Winged helix' DNA-binding domain"/>
    <property type="match status" value="1"/>
</dbReference>
<dbReference type="GO" id="GO:0003700">
    <property type="term" value="F:DNA-binding transcription factor activity"/>
    <property type="evidence" value="ECO:0007669"/>
    <property type="project" value="InterPro"/>
</dbReference>
<evidence type="ECO:0000256" key="1">
    <source>
        <dbReference type="ARBA" id="ARBA00009437"/>
    </source>
</evidence>
<dbReference type="CDD" id="cd08474">
    <property type="entry name" value="PBP2_CrgA_like_5"/>
    <property type="match status" value="1"/>
</dbReference>
<evidence type="ECO:0000313" key="7">
    <source>
        <dbReference type="EMBL" id="OKB68440.1"/>
    </source>
</evidence>
<dbReference type="PRINTS" id="PR00039">
    <property type="entry name" value="HTHLYSR"/>
</dbReference>
<dbReference type="InterPro" id="IPR036388">
    <property type="entry name" value="WH-like_DNA-bd_sf"/>
</dbReference>
<sequence length="308" mass="34319">MRSVSMEPSLLPSLAWFAHIAQHRSFTKAAAQMGVSRAALSQNLKALEKQLNVKLLYRTTRDMSLTEEGQRLLEALAPALNAIEHAVGTLEERRHEPAGLLRINASRTAAKHFIEPHVGEFLARYPRLKLELVMDDGMASIISEGYDAGVRLGESLAEHMVAIPITPQVQLVAVATPQYLSRYGTPATPADLVNHNCIAFRHATSGAIYQWEFSTVERHARHTFSVEPKGSVITNDDDGMIRAALQHVGIIQHFDFAVKALVERGELVRILQPWSQPFPGFYLYIPSREHMSSKVRALLDFLVEKRAG</sequence>